<dbReference type="AlphaFoldDB" id="A0A378JCN7"/>
<dbReference type="Proteomes" id="UP000054691">
    <property type="component" value="Unassembled WGS sequence"/>
</dbReference>
<sequence length="274" mass="30820">MRFLSSLLCLGLMLNGIPSYSQEQLHHAHQNPVTHKTKNNHNIKISLKKAPNKIIANKPVTIRFQLLQDNKALAFPDLKEVHTQKIHVLIIDPLLNDYHHVHPVKDSEKSDFVFSFSPKNTGSYQMWVDITPIQTNQQEFLVTDLGTPSKNPLVKEEVILNTIMSPYEFTLKLDSAPKAGQEVMANITVTKNGKPFMNLEPVMGAFAHVVGFSGDHSSILHIHPMGKEPRKESDRGGSDLMFHIGFKKSGYVKLFAQFRIDGQDVYAPFGIKVS</sequence>
<dbReference type="EMBL" id="UGOB01000001">
    <property type="protein sequence ID" value="STX44647.1"/>
    <property type="molecule type" value="Genomic_DNA"/>
</dbReference>
<feature type="signal peptide" evidence="1">
    <location>
        <begin position="1"/>
        <end position="21"/>
    </location>
</feature>
<feature type="chain" id="PRO_5016971110" evidence="1">
    <location>
        <begin position="22"/>
        <end position="274"/>
    </location>
</feature>
<name>A0A378JCN7_9GAMM</name>
<reference evidence="3 5" key="2">
    <citation type="submission" date="2018-06" db="EMBL/GenBank/DDBJ databases">
        <authorList>
            <consortium name="Pathogen Informatics"/>
            <person name="Doyle S."/>
        </authorList>
    </citation>
    <scope>NUCLEOTIDE SEQUENCE [LARGE SCALE GENOMIC DNA]</scope>
    <source>
        <strain evidence="3 5">NCTC12388</strain>
    </source>
</reference>
<gene>
    <name evidence="2" type="ORF">Lgra_1975</name>
    <name evidence="3" type="ORF">NCTC12388_01633</name>
</gene>
<protein>
    <submittedName>
        <fullName evidence="3">Secreted protein</fullName>
    </submittedName>
</protein>
<dbReference type="OrthoDB" id="185226at2"/>
<dbReference type="STRING" id="45066.Lgra_1975"/>
<dbReference type="Proteomes" id="UP000254476">
    <property type="component" value="Unassembled WGS sequence"/>
</dbReference>
<dbReference type="RefSeq" id="WP_058499085.1">
    <property type="nucleotide sequence ID" value="NZ_CAAAHW010000003.1"/>
</dbReference>
<keyword evidence="1" id="KW-0732">Signal</keyword>
<proteinExistence type="predicted"/>
<evidence type="ECO:0000313" key="4">
    <source>
        <dbReference type="Proteomes" id="UP000054691"/>
    </source>
</evidence>
<evidence type="ECO:0000313" key="3">
    <source>
        <dbReference type="EMBL" id="STX44647.1"/>
    </source>
</evidence>
<reference evidence="2 4" key="1">
    <citation type="submission" date="2015-11" db="EMBL/GenBank/DDBJ databases">
        <title>Genomic analysis of 38 Legionella species identifies large and diverse effector repertoires.</title>
        <authorList>
            <person name="Burstein D."/>
            <person name="Amaro F."/>
            <person name="Zusman T."/>
            <person name="Lifshitz Z."/>
            <person name="Cohen O."/>
            <person name="Gilbert J.A."/>
            <person name="Pupko T."/>
            <person name="Shuman H.A."/>
            <person name="Segal G."/>
        </authorList>
    </citation>
    <scope>NUCLEOTIDE SEQUENCE [LARGE SCALE GENOMIC DNA]</scope>
    <source>
        <strain evidence="2 4">Lyon 8420412</strain>
    </source>
</reference>
<evidence type="ECO:0000313" key="2">
    <source>
        <dbReference type="EMBL" id="KTD11009.1"/>
    </source>
</evidence>
<dbReference type="EMBL" id="LNYE01000022">
    <property type="protein sequence ID" value="KTD11009.1"/>
    <property type="molecule type" value="Genomic_DNA"/>
</dbReference>
<organism evidence="3 5">
    <name type="scientific">Legionella gratiana</name>
    <dbReference type="NCBI Taxonomy" id="45066"/>
    <lineage>
        <taxon>Bacteria</taxon>
        <taxon>Pseudomonadati</taxon>
        <taxon>Pseudomonadota</taxon>
        <taxon>Gammaproteobacteria</taxon>
        <taxon>Legionellales</taxon>
        <taxon>Legionellaceae</taxon>
        <taxon>Legionella</taxon>
    </lineage>
</organism>
<keyword evidence="4" id="KW-1185">Reference proteome</keyword>
<evidence type="ECO:0000256" key="1">
    <source>
        <dbReference type="SAM" id="SignalP"/>
    </source>
</evidence>
<accession>A0A378JCN7</accession>
<evidence type="ECO:0000313" key="5">
    <source>
        <dbReference type="Proteomes" id="UP000254476"/>
    </source>
</evidence>